<evidence type="ECO:0000313" key="6">
    <source>
        <dbReference type="Proteomes" id="UP000251075"/>
    </source>
</evidence>
<comment type="subcellular location">
    <subcellularLocation>
        <location evidence="3">Cytoplasm</location>
    </subcellularLocation>
</comment>
<comment type="caution">
    <text evidence="5">The sequence shown here is derived from an EMBL/GenBank/DDBJ whole genome shotgun (WGS) entry which is preliminary data.</text>
</comment>
<dbReference type="PANTHER" id="PTHR33620:SF1">
    <property type="entry name" value="UREASE ACCESSORY PROTEIN F"/>
    <property type="match status" value="1"/>
</dbReference>
<dbReference type="RefSeq" id="WP_112147011.1">
    <property type="nucleotide sequence ID" value="NZ_PGTO01000022.1"/>
</dbReference>
<reference evidence="5 6" key="1">
    <citation type="submission" date="2017-11" db="EMBL/GenBank/DDBJ databases">
        <title>Draft genome sequence of magnetotactic bacterium Magnetospirillum kuznetsovii LBB-42.</title>
        <authorList>
            <person name="Grouzdev D.S."/>
            <person name="Rysina M.S."/>
            <person name="Baslerov R.V."/>
            <person name="Koziaeva V."/>
        </authorList>
    </citation>
    <scope>NUCLEOTIDE SEQUENCE [LARGE SCALE GENOMIC DNA]</scope>
    <source>
        <strain evidence="5 6">LBB-42</strain>
    </source>
</reference>
<evidence type="ECO:0000256" key="1">
    <source>
        <dbReference type="ARBA" id="ARBA00022988"/>
    </source>
</evidence>
<keyword evidence="2 3" id="KW-0143">Chaperone</keyword>
<dbReference type="HAMAP" id="MF_01385">
    <property type="entry name" value="UreF"/>
    <property type="match status" value="1"/>
</dbReference>
<comment type="subunit">
    <text evidence="3">UreD, UreF and UreG form a complex that acts as a GTP-hydrolysis-dependent molecular chaperone, activating the urease apoprotein by helping to assemble the nickel containing metallocenter of UreC. The UreE protein probably delivers the nickel.</text>
</comment>
<feature type="signal peptide" evidence="4">
    <location>
        <begin position="1"/>
        <end position="19"/>
    </location>
</feature>
<dbReference type="GO" id="GO:0016151">
    <property type="term" value="F:nickel cation binding"/>
    <property type="evidence" value="ECO:0007669"/>
    <property type="project" value="UniProtKB-UniRule"/>
</dbReference>
<dbReference type="OrthoDB" id="9798772at2"/>
<dbReference type="AlphaFoldDB" id="A0A364NTS5"/>
<dbReference type="PIRSF" id="PIRSF009467">
    <property type="entry name" value="Ureas_acces_UreF"/>
    <property type="match status" value="1"/>
</dbReference>
<evidence type="ECO:0000256" key="4">
    <source>
        <dbReference type="SAM" id="SignalP"/>
    </source>
</evidence>
<dbReference type="EMBL" id="PGTO01000022">
    <property type="protein sequence ID" value="RAU20466.1"/>
    <property type="molecule type" value="Genomic_DNA"/>
</dbReference>
<organism evidence="5 6">
    <name type="scientific">Paramagnetospirillum kuznetsovii</name>
    <dbReference type="NCBI Taxonomy" id="2053833"/>
    <lineage>
        <taxon>Bacteria</taxon>
        <taxon>Pseudomonadati</taxon>
        <taxon>Pseudomonadota</taxon>
        <taxon>Alphaproteobacteria</taxon>
        <taxon>Rhodospirillales</taxon>
        <taxon>Magnetospirillaceae</taxon>
        <taxon>Paramagnetospirillum</taxon>
    </lineage>
</organism>
<keyword evidence="4" id="KW-0732">Signal</keyword>
<name>A0A364NTS5_9PROT</name>
<protein>
    <recommendedName>
        <fullName evidence="3">Urease accessory protein UreF</fullName>
    </recommendedName>
</protein>
<dbReference type="Gene3D" id="1.10.4190.10">
    <property type="entry name" value="Urease accessory protein UreF"/>
    <property type="match status" value="1"/>
</dbReference>
<evidence type="ECO:0000256" key="2">
    <source>
        <dbReference type="ARBA" id="ARBA00023186"/>
    </source>
</evidence>
<dbReference type="Proteomes" id="UP000251075">
    <property type="component" value="Unassembled WGS sequence"/>
</dbReference>
<gene>
    <name evidence="3" type="primary">ureF</name>
    <name evidence="5" type="ORF">CU669_18145</name>
</gene>
<keyword evidence="6" id="KW-1185">Reference proteome</keyword>
<proteinExistence type="inferred from homology"/>
<comment type="function">
    <text evidence="3">Required for maturation of urease via the functional incorporation of the urease nickel metallocenter.</text>
</comment>
<sequence length="224" mass="23889">MKSLLRLMAWLSPSFPVGAFGYSHGLEYAVEAGLLRDLAGTLDWLTTLILEGSGRIDADLFLAAHGAETDEDLDRVVDLAAAWRGTQELALESSAQGAAFLIAVSAAWPDPWWEEWKARLKVLARQPAYGVAVAVAAKRAGIAAEPALAAYLHAFAANLVSASVRLVPLGQTDGQRAMAALEAVVLDAVAAALVRPAEDMGAATPMLDWCSMAHETQYTRLFRS</sequence>
<feature type="chain" id="PRO_5016644203" description="Urease accessory protein UreF" evidence="4">
    <location>
        <begin position="20"/>
        <end position="224"/>
    </location>
</feature>
<dbReference type="InterPro" id="IPR038277">
    <property type="entry name" value="UreF_sf"/>
</dbReference>
<dbReference type="PANTHER" id="PTHR33620">
    <property type="entry name" value="UREASE ACCESSORY PROTEIN F"/>
    <property type="match status" value="1"/>
</dbReference>
<dbReference type="InterPro" id="IPR002639">
    <property type="entry name" value="UreF"/>
</dbReference>
<dbReference type="GO" id="GO:0005737">
    <property type="term" value="C:cytoplasm"/>
    <property type="evidence" value="ECO:0007669"/>
    <property type="project" value="UniProtKB-SubCell"/>
</dbReference>
<comment type="similarity">
    <text evidence="3">Belongs to the UreF family.</text>
</comment>
<accession>A0A364NTS5</accession>
<keyword evidence="1 3" id="KW-0996">Nickel insertion</keyword>
<evidence type="ECO:0000256" key="3">
    <source>
        <dbReference type="HAMAP-Rule" id="MF_01385"/>
    </source>
</evidence>
<dbReference type="Pfam" id="PF01730">
    <property type="entry name" value="UreF"/>
    <property type="match status" value="1"/>
</dbReference>
<keyword evidence="3" id="KW-0963">Cytoplasm</keyword>
<evidence type="ECO:0000313" key="5">
    <source>
        <dbReference type="EMBL" id="RAU20466.1"/>
    </source>
</evidence>